<proteinExistence type="predicted"/>
<reference evidence="2" key="1">
    <citation type="journal article" date="2023" name="Microb. Genom.">
        <title>Mesoterricola silvestris gen. nov., sp. nov., Mesoterricola sediminis sp. nov., Geothrix oryzae sp. nov., Geothrix edaphica sp. nov., Geothrix rubra sp. nov., and Geothrix limicola sp. nov., six novel members of Acidobacteriota isolated from soils.</title>
        <authorList>
            <person name="Weisberg A.J."/>
            <person name="Pearce E."/>
            <person name="Kramer C.G."/>
            <person name="Chang J.H."/>
            <person name="Clarke C.R."/>
        </authorList>
    </citation>
    <scope>NUCLEOTIDE SEQUENCE</scope>
    <source>
        <strain evidence="2">ND06-05F</strain>
    </source>
</reference>
<dbReference type="EMBL" id="JARAWN010000108">
    <property type="protein sequence ID" value="MDX3131816.1"/>
    <property type="molecule type" value="Genomic_DNA"/>
</dbReference>
<dbReference type="PANTHER" id="PTHR31480">
    <property type="entry name" value="BIFUNCTIONAL LYCOPENE CYCLASE/PHYTOENE SYNTHASE"/>
    <property type="match status" value="1"/>
</dbReference>
<dbReference type="Pfam" id="PF00494">
    <property type="entry name" value="SQS_PSY"/>
    <property type="match status" value="1"/>
</dbReference>
<dbReference type="GO" id="GO:0016765">
    <property type="term" value="F:transferase activity, transferring alkyl or aryl (other than methyl) groups"/>
    <property type="evidence" value="ECO:0007669"/>
    <property type="project" value="UniProtKB-ARBA"/>
</dbReference>
<dbReference type="Proteomes" id="UP001273589">
    <property type="component" value="Unassembled WGS sequence"/>
</dbReference>
<evidence type="ECO:0000256" key="1">
    <source>
        <dbReference type="SAM" id="MobiDB-lite"/>
    </source>
</evidence>
<gene>
    <name evidence="2" type="ORF">PV367_18930</name>
</gene>
<accession>A0AAJ2UMM8</accession>
<organism evidence="2 3">
    <name type="scientific">Streptomyces europaeiscabiei</name>
    <dbReference type="NCBI Taxonomy" id="146819"/>
    <lineage>
        <taxon>Bacteria</taxon>
        <taxon>Bacillati</taxon>
        <taxon>Actinomycetota</taxon>
        <taxon>Actinomycetes</taxon>
        <taxon>Kitasatosporales</taxon>
        <taxon>Streptomycetaceae</taxon>
        <taxon>Streptomyces</taxon>
    </lineage>
</organism>
<protein>
    <submittedName>
        <fullName evidence="2">Squalene/phytoene synthase family protein</fullName>
    </submittedName>
</protein>
<dbReference type="InterPro" id="IPR002060">
    <property type="entry name" value="Squ/phyt_synthse"/>
</dbReference>
<name>A0AAJ2UMM8_9ACTN</name>
<dbReference type="InterPro" id="IPR008949">
    <property type="entry name" value="Isoprenoid_synthase_dom_sf"/>
</dbReference>
<dbReference type="SUPFAM" id="SSF48576">
    <property type="entry name" value="Terpenoid synthases"/>
    <property type="match status" value="1"/>
</dbReference>
<sequence length="299" mass="33326">MTATDERTSQVQQTAVTTPARPPAKSSWAVIGNDRTLRAAYRHCRQLTREQDRAEYALIQLLPAALRPACWALWAAANAIDDLADDRTVPPPERAARVEQWITALERELMTGTSTDLVRHALVDTSQRWRLDLSELHDAMTLVRDDAHGRRFADWSAWRSWGRGNLLPWFDQVRELFDKAGTPVALRLDTQEVYEEFLDGVRLTDILTDLSADLAQGDLLLPDDALDRYPKAAGDLADLRWSPAVSSLITHLSGLARRWVTQPALTRGMHPGPATILNTMADLLRAQLDAIVAAGPTLL</sequence>
<feature type="region of interest" description="Disordered" evidence="1">
    <location>
        <begin position="1"/>
        <end position="26"/>
    </location>
</feature>
<evidence type="ECO:0000313" key="2">
    <source>
        <dbReference type="EMBL" id="MDX3131816.1"/>
    </source>
</evidence>
<comment type="caution">
    <text evidence="2">The sequence shown here is derived from an EMBL/GenBank/DDBJ whole genome shotgun (WGS) entry which is preliminary data.</text>
</comment>
<dbReference type="Gene3D" id="1.10.600.10">
    <property type="entry name" value="Farnesyl Diphosphate Synthase"/>
    <property type="match status" value="1"/>
</dbReference>
<dbReference type="AlphaFoldDB" id="A0AAJ2UMM8"/>
<evidence type="ECO:0000313" key="3">
    <source>
        <dbReference type="Proteomes" id="UP001273589"/>
    </source>
</evidence>
<feature type="non-terminal residue" evidence="2">
    <location>
        <position position="299"/>
    </location>
</feature>
<dbReference type="RefSeq" id="WP_319692954.1">
    <property type="nucleotide sequence ID" value="NZ_JARAWN010000108.1"/>
</dbReference>